<protein>
    <submittedName>
        <fullName evidence="1">Uncharacterized protein</fullName>
    </submittedName>
</protein>
<evidence type="ECO:0000313" key="1">
    <source>
        <dbReference type="EMBL" id="SVA97575.1"/>
    </source>
</evidence>
<dbReference type="Gene3D" id="3.50.50.60">
    <property type="entry name" value="FAD/NAD(P)-binding domain"/>
    <property type="match status" value="1"/>
</dbReference>
<dbReference type="InterPro" id="IPR006905">
    <property type="entry name" value="Flavin_halogenase"/>
</dbReference>
<organism evidence="1">
    <name type="scientific">marine metagenome</name>
    <dbReference type="NCBI Taxonomy" id="408172"/>
    <lineage>
        <taxon>unclassified sequences</taxon>
        <taxon>metagenomes</taxon>
        <taxon>ecological metagenomes</taxon>
    </lineage>
</organism>
<proteinExistence type="predicted"/>
<dbReference type="Pfam" id="PF04820">
    <property type="entry name" value="Trp_halogenase"/>
    <property type="match status" value="1"/>
</dbReference>
<reference evidence="1" key="1">
    <citation type="submission" date="2018-05" db="EMBL/GenBank/DDBJ databases">
        <authorList>
            <person name="Lanie J.A."/>
            <person name="Ng W.-L."/>
            <person name="Kazmierczak K.M."/>
            <person name="Andrzejewski T.M."/>
            <person name="Davidsen T.M."/>
            <person name="Wayne K.J."/>
            <person name="Tettelin H."/>
            <person name="Glass J.I."/>
            <person name="Rusch D."/>
            <person name="Podicherti R."/>
            <person name="Tsui H.-C.T."/>
            <person name="Winkler M.E."/>
        </authorList>
    </citation>
    <scope>NUCLEOTIDE SEQUENCE</scope>
</reference>
<gene>
    <name evidence="1" type="ORF">METZ01_LOCUS150429</name>
</gene>
<accession>A0A382A7Q6</accession>
<name>A0A382A7Q6_9ZZZZ</name>
<dbReference type="GO" id="GO:0004497">
    <property type="term" value="F:monooxygenase activity"/>
    <property type="evidence" value="ECO:0007669"/>
    <property type="project" value="InterPro"/>
</dbReference>
<sequence>MSAATLIKEFPDKKIALIESPEIATVGVGESTIGQIRNWSTFLELDDKEFLKHTDGTYKLSIQFTDFYKKGESFHYPFGRPSFENTLDGLNDWWFKKFIYPETPYTDYADCYYPQMALVNQNKLSINSDGQFEDFYFFKDTAFHFDATKFGLWLRDNYCLPKGVVHIKEH</sequence>
<dbReference type="InterPro" id="IPR036188">
    <property type="entry name" value="FAD/NAD-bd_sf"/>
</dbReference>
<feature type="non-terminal residue" evidence="1">
    <location>
        <position position="170"/>
    </location>
</feature>
<dbReference type="EMBL" id="UINC01024265">
    <property type="protein sequence ID" value="SVA97575.1"/>
    <property type="molecule type" value="Genomic_DNA"/>
</dbReference>
<dbReference type="AlphaFoldDB" id="A0A382A7Q6"/>